<accession>A0ABV4UIV9</accession>
<name>A0ABV4UIV9_9MICC</name>
<reference evidence="1 2" key="1">
    <citation type="submission" date="2024-09" db="EMBL/GenBank/DDBJ databases">
        <authorList>
            <person name="Salinas-Garcia M.A."/>
            <person name="Prieme A."/>
        </authorList>
    </citation>
    <scope>NUCLEOTIDE SEQUENCE [LARGE SCALE GENOMIC DNA]</scope>
    <source>
        <strain evidence="1 2">DSM 21081</strain>
    </source>
</reference>
<comment type="caution">
    <text evidence="1">The sequence shown here is derived from an EMBL/GenBank/DDBJ whole genome shotgun (WGS) entry which is preliminary data.</text>
</comment>
<sequence length="38" mass="4298">MRKLLIMAAAAVGVLTYRKWKVTEAEKSVWSKSTDTID</sequence>
<evidence type="ECO:0000313" key="1">
    <source>
        <dbReference type="EMBL" id="MFB0833476.1"/>
    </source>
</evidence>
<evidence type="ECO:0000313" key="2">
    <source>
        <dbReference type="Proteomes" id="UP001575652"/>
    </source>
</evidence>
<dbReference type="InterPro" id="IPR047990">
    <property type="entry name" value="DLW39-like"/>
</dbReference>
<organism evidence="1 2">
    <name type="scientific">Arthrobacter halodurans</name>
    <dbReference type="NCBI Taxonomy" id="516699"/>
    <lineage>
        <taxon>Bacteria</taxon>
        <taxon>Bacillati</taxon>
        <taxon>Actinomycetota</taxon>
        <taxon>Actinomycetes</taxon>
        <taxon>Micrococcales</taxon>
        <taxon>Micrococcaceae</taxon>
        <taxon>Arthrobacter</taxon>
    </lineage>
</organism>
<proteinExistence type="predicted"/>
<dbReference type="EMBL" id="JBHDLJ010000002">
    <property type="protein sequence ID" value="MFB0833476.1"/>
    <property type="molecule type" value="Genomic_DNA"/>
</dbReference>
<keyword evidence="2" id="KW-1185">Reference proteome</keyword>
<protein>
    <submittedName>
        <fullName evidence="1">DLW-39 family protein</fullName>
    </submittedName>
</protein>
<dbReference type="NCBIfam" id="NF038356">
    <property type="entry name" value="actino_DLW39"/>
    <property type="match status" value="1"/>
</dbReference>
<dbReference type="RefSeq" id="WP_373970648.1">
    <property type="nucleotide sequence ID" value="NZ_JBHDLJ010000002.1"/>
</dbReference>
<dbReference type="Proteomes" id="UP001575652">
    <property type="component" value="Unassembled WGS sequence"/>
</dbReference>
<gene>
    <name evidence="1" type="ORF">ACETWP_02660</name>
</gene>